<dbReference type="EMBL" id="KQ947406">
    <property type="protein sequence ID" value="KUJ22774.1"/>
    <property type="molecule type" value="Genomic_DNA"/>
</dbReference>
<evidence type="ECO:0000313" key="1">
    <source>
        <dbReference type="EMBL" id="KUJ22774.1"/>
    </source>
</evidence>
<proteinExistence type="predicted"/>
<sequence>MRALPNDVEESNCVLNIQRLSLGTLKHFKFDYMSQDVRDHCIKATCLRLSLNFQPQ</sequence>
<dbReference type="Proteomes" id="UP000070700">
    <property type="component" value="Unassembled WGS sequence"/>
</dbReference>
<dbReference type="InParanoid" id="A0A194XRU8"/>
<evidence type="ECO:0000313" key="2">
    <source>
        <dbReference type="Proteomes" id="UP000070700"/>
    </source>
</evidence>
<dbReference type="KEGG" id="psco:LY89DRAFT_680885"/>
<dbReference type="RefSeq" id="XP_018077129.1">
    <property type="nucleotide sequence ID" value="XM_018214160.1"/>
</dbReference>
<accession>A0A194XRU8</accession>
<protein>
    <submittedName>
        <fullName evidence="1">Uncharacterized protein</fullName>
    </submittedName>
</protein>
<gene>
    <name evidence="1" type="ORF">LY89DRAFT_680885</name>
</gene>
<keyword evidence="2" id="KW-1185">Reference proteome</keyword>
<dbReference type="AlphaFoldDB" id="A0A194XRU8"/>
<name>A0A194XRU8_MOLSC</name>
<organism evidence="1 2">
    <name type="scientific">Mollisia scopiformis</name>
    <name type="common">Conifer needle endophyte fungus</name>
    <name type="synonym">Phialocephala scopiformis</name>
    <dbReference type="NCBI Taxonomy" id="149040"/>
    <lineage>
        <taxon>Eukaryota</taxon>
        <taxon>Fungi</taxon>
        <taxon>Dikarya</taxon>
        <taxon>Ascomycota</taxon>
        <taxon>Pezizomycotina</taxon>
        <taxon>Leotiomycetes</taxon>
        <taxon>Helotiales</taxon>
        <taxon>Mollisiaceae</taxon>
        <taxon>Mollisia</taxon>
    </lineage>
</organism>
<dbReference type="GeneID" id="28823886"/>
<reference evidence="1 2" key="1">
    <citation type="submission" date="2015-10" db="EMBL/GenBank/DDBJ databases">
        <title>Full genome of DAOMC 229536 Phialocephala scopiformis, a fungal endophyte of spruce producing the potent anti-insectan compound rugulosin.</title>
        <authorList>
            <consortium name="DOE Joint Genome Institute"/>
            <person name="Walker A.K."/>
            <person name="Frasz S.L."/>
            <person name="Seifert K.A."/>
            <person name="Miller J.D."/>
            <person name="Mondo S.J."/>
            <person name="Labutti K."/>
            <person name="Lipzen A."/>
            <person name="Dockter R."/>
            <person name="Kennedy M."/>
            <person name="Grigoriev I.V."/>
            <person name="Spatafora J.W."/>
        </authorList>
    </citation>
    <scope>NUCLEOTIDE SEQUENCE [LARGE SCALE GENOMIC DNA]</scope>
    <source>
        <strain evidence="1 2">CBS 120377</strain>
    </source>
</reference>